<evidence type="ECO:0000256" key="2">
    <source>
        <dbReference type="ARBA" id="ARBA00010581"/>
    </source>
</evidence>
<dbReference type="FunFam" id="1.20.120.80:FF:000001">
    <property type="entry name" value="Cytochrome (Ubi)quinol oxidase subunit III"/>
    <property type="match status" value="1"/>
</dbReference>
<dbReference type="Pfam" id="PF00510">
    <property type="entry name" value="COX3"/>
    <property type="match status" value="1"/>
</dbReference>
<evidence type="ECO:0000256" key="6">
    <source>
        <dbReference type="ARBA" id="ARBA00023136"/>
    </source>
</evidence>
<protein>
    <submittedName>
        <fullName evidence="10">Cytochrome c oxidase subunit 3</fullName>
    </submittedName>
</protein>
<reference evidence="10 11" key="1">
    <citation type="submission" date="2018-11" db="EMBL/GenBank/DDBJ databases">
        <title>Genomic Encyclopedia of Type Strains, Phase IV (KMG-IV): sequencing the most valuable type-strain genomes for metagenomic binning, comparative biology and taxonomic classification.</title>
        <authorList>
            <person name="Goeker M."/>
        </authorList>
    </citation>
    <scope>NUCLEOTIDE SEQUENCE [LARGE SCALE GENOMIC DNA]</scope>
    <source>
        <strain evidence="10 11">DSM 18090</strain>
    </source>
</reference>
<evidence type="ECO:0000313" key="11">
    <source>
        <dbReference type="Proteomes" id="UP000276443"/>
    </source>
</evidence>
<comment type="caution">
    <text evidence="10">The sequence shown here is derived from an EMBL/GenBank/DDBJ whole genome shotgun (WGS) entry which is preliminary data.</text>
</comment>
<dbReference type="GO" id="GO:0005886">
    <property type="term" value="C:plasma membrane"/>
    <property type="evidence" value="ECO:0007669"/>
    <property type="project" value="UniProtKB-SubCell"/>
</dbReference>
<dbReference type="InterPro" id="IPR035973">
    <property type="entry name" value="Cyt_c_oxidase_su3-like_sf"/>
</dbReference>
<comment type="subcellular location">
    <subcellularLocation>
        <location evidence="1 7">Cell membrane</location>
        <topology evidence="1 7">Multi-pass membrane protein</topology>
    </subcellularLocation>
</comment>
<evidence type="ECO:0000259" key="9">
    <source>
        <dbReference type="PROSITE" id="PS50253"/>
    </source>
</evidence>
<evidence type="ECO:0000256" key="7">
    <source>
        <dbReference type="RuleBase" id="RU003376"/>
    </source>
</evidence>
<dbReference type="OrthoDB" id="9810850at2"/>
<dbReference type="GO" id="GO:0019646">
    <property type="term" value="P:aerobic electron transport chain"/>
    <property type="evidence" value="ECO:0007669"/>
    <property type="project" value="InterPro"/>
</dbReference>
<feature type="domain" description="Heme-copper oxidase subunit III family profile" evidence="9">
    <location>
        <begin position="1"/>
        <end position="204"/>
    </location>
</feature>
<keyword evidence="11" id="KW-1185">Reference proteome</keyword>
<dbReference type="InterPro" id="IPR013833">
    <property type="entry name" value="Cyt_c_oxidase_su3_a-hlx"/>
</dbReference>
<feature type="transmembrane region" description="Helical" evidence="8">
    <location>
        <begin position="138"/>
        <end position="163"/>
    </location>
</feature>
<keyword evidence="3" id="KW-1003">Cell membrane</keyword>
<dbReference type="InterPro" id="IPR024791">
    <property type="entry name" value="Cyt_c/ubiquinol_Oxase_su3"/>
</dbReference>
<dbReference type="PROSITE" id="PS50253">
    <property type="entry name" value="COX3"/>
    <property type="match status" value="1"/>
</dbReference>
<evidence type="ECO:0000256" key="1">
    <source>
        <dbReference type="ARBA" id="ARBA00004651"/>
    </source>
</evidence>
<dbReference type="EMBL" id="RKRF01000007">
    <property type="protein sequence ID" value="RPF56118.1"/>
    <property type="molecule type" value="Genomic_DNA"/>
</dbReference>
<keyword evidence="5 8" id="KW-1133">Transmembrane helix</keyword>
<dbReference type="AlphaFoldDB" id="A0A3N5C206"/>
<dbReference type="SUPFAM" id="SSF81452">
    <property type="entry name" value="Cytochrome c oxidase subunit III-like"/>
    <property type="match status" value="1"/>
</dbReference>
<dbReference type="GO" id="GO:0004129">
    <property type="term" value="F:cytochrome-c oxidase activity"/>
    <property type="evidence" value="ECO:0007669"/>
    <property type="project" value="InterPro"/>
</dbReference>
<keyword evidence="4 7" id="KW-0812">Transmembrane</keyword>
<sequence>MADDMLKSTNLPQNPERATLEGRNKFMGFWFFLGGETVLFASLFGTFLALRNSTAEGPAANEVFGLELVFIMTMVLLTSSLTSVYAMYHMKNNDPKKMQLWLGITVALGFVFLGFEIYEFYHYVNHYEFGYSTSAFSSAFYTLVGFHGAHVAFGLVWIIGLMIRNAKRGVNLYNAPKFYIASLYWHFIDVVWVFIFTVVYLMGKVG</sequence>
<feature type="transmembrane region" description="Helical" evidence="8">
    <location>
        <begin position="68"/>
        <end position="88"/>
    </location>
</feature>
<dbReference type="CDD" id="cd02863">
    <property type="entry name" value="Ubiquinol_oxidase_III"/>
    <property type="match status" value="1"/>
</dbReference>
<proteinExistence type="inferred from homology"/>
<accession>A0A3N5C206</accession>
<evidence type="ECO:0000313" key="10">
    <source>
        <dbReference type="EMBL" id="RPF56118.1"/>
    </source>
</evidence>
<feature type="transmembrane region" description="Helical" evidence="8">
    <location>
        <begin position="27"/>
        <end position="48"/>
    </location>
</feature>
<dbReference type="InterPro" id="IPR033946">
    <property type="entry name" value="Ubiquinol_oxase_su3_dom"/>
</dbReference>
<dbReference type="Proteomes" id="UP000276443">
    <property type="component" value="Unassembled WGS sequence"/>
</dbReference>
<dbReference type="Gene3D" id="1.20.120.80">
    <property type="entry name" value="Cytochrome c oxidase, subunit III, four-helix bundle"/>
    <property type="match status" value="1"/>
</dbReference>
<dbReference type="InterPro" id="IPR000298">
    <property type="entry name" value="Cyt_c_oxidase-like_su3"/>
</dbReference>
<comment type="similarity">
    <text evidence="2 7">Belongs to the cytochrome c oxidase subunit 3 family.</text>
</comment>
<organism evidence="10 11">
    <name type="scientific">Aquisalibacillus elongatus</name>
    <dbReference type="NCBI Taxonomy" id="485577"/>
    <lineage>
        <taxon>Bacteria</taxon>
        <taxon>Bacillati</taxon>
        <taxon>Bacillota</taxon>
        <taxon>Bacilli</taxon>
        <taxon>Bacillales</taxon>
        <taxon>Bacillaceae</taxon>
        <taxon>Aquisalibacillus</taxon>
    </lineage>
</organism>
<dbReference type="RefSeq" id="WP_124220239.1">
    <property type="nucleotide sequence ID" value="NZ_RKRF01000007.1"/>
</dbReference>
<feature type="transmembrane region" description="Helical" evidence="8">
    <location>
        <begin position="100"/>
        <end position="118"/>
    </location>
</feature>
<evidence type="ECO:0000256" key="5">
    <source>
        <dbReference type="ARBA" id="ARBA00022989"/>
    </source>
</evidence>
<dbReference type="PANTHER" id="PTHR11403:SF9">
    <property type="entry name" value="CYTOCHROME C OXIDASE SUBUNIT 3"/>
    <property type="match status" value="1"/>
</dbReference>
<evidence type="ECO:0000256" key="3">
    <source>
        <dbReference type="ARBA" id="ARBA00022475"/>
    </source>
</evidence>
<dbReference type="PANTHER" id="PTHR11403">
    <property type="entry name" value="CYTOCHROME C OXIDASE SUBUNIT III"/>
    <property type="match status" value="1"/>
</dbReference>
<evidence type="ECO:0000256" key="8">
    <source>
        <dbReference type="SAM" id="Phobius"/>
    </source>
</evidence>
<gene>
    <name evidence="10" type="ORF">EDC24_1007</name>
</gene>
<name>A0A3N5C206_9BACI</name>
<keyword evidence="6 8" id="KW-0472">Membrane</keyword>
<evidence type="ECO:0000256" key="4">
    <source>
        <dbReference type="ARBA" id="ARBA00022692"/>
    </source>
</evidence>
<feature type="transmembrane region" description="Helical" evidence="8">
    <location>
        <begin position="183"/>
        <end position="203"/>
    </location>
</feature>